<sequence length="110" mass="12028">MVMVVSCGRAWLPVCHLQELINTVLVGLGGWRARSHACFCHPISTCHLPFLILNLCASFRLQNLECCHSRSSSSTMALEVKGLPAAIHSNIVFKFRTWAPTTCTLQACGG</sequence>
<gene>
    <name evidence="1" type="ORF">LITE_LOCUS39240</name>
</gene>
<evidence type="ECO:0008006" key="3">
    <source>
        <dbReference type="Google" id="ProtNLM"/>
    </source>
</evidence>
<protein>
    <recommendedName>
        <fullName evidence="3">Secreted protein</fullName>
    </recommendedName>
</protein>
<dbReference type="EMBL" id="CAMGYJ010000009">
    <property type="protein sequence ID" value="CAI0472357.1"/>
    <property type="molecule type" value="Genomic_DNA"/>
</dbReference>
<proteinExistence type="predicted"/>
<evidence type="ECO:0000313" key="2">
    <source>
        <dbReference type="Proteomes" id="UP001154282"/>
    </source>
</evidence>
<dbReference type="AlphaFoldDB" id="A0AAV0PM57"/>
<name>A0AAV0PM57_9ROSI</name>
<comment type="caution">
    <text evidence="1">The sequence shown here is derived from an EMBL/GenBank/DDBJ whole genome shotgun (WGS) entry which is preliminary data.</text>
</comment>
<keyword evidence="2" id="KW-1185">Reference proteome</keyword>
<reference evidence="1" key="1">
    <citation type="submission" date="2022-08" db="EMBL/GenBank/DDBJ databases">
        <authorList>
            <person name="Gutierrez-Valencia J."/>
        </authorList>
    </citation>
    <scope>NUCLEOTIDE SEQUENCE</scope>
</reference>
<organism evidence="1 2">
    <name type="scientific">Linum tenue</name>
    <dbReference type="NCBI Taxonomy" id="586396"/>
    <lineage>
        <taxon>Eukaryota</taxon>
        <taxon>Viridiplantae</taxon>
        <taxon>Streptophyta</taxon>
        <taxon>Embryophyta</taxon>
        <taxon>Tracheophyta</taxon>
        <taxon>Spermatophyta</taxon>
        <taxon>Magnoliopsida</taxon>
        <taxon>eudicotyledons</taxon>
        <taxon>Gunneridae</taxon>
        <taxon>Pentapetalae</taxon>
        <taxon>rosids</taxon>
        <taxon>fabids</taxon>
        <taxon>Malpighiales</taxon>
        <taxon>Linaceae</taxon>
        <taxon>Linum</taxon>
    </lineage>
</organism>
<evidence type="ECO:0000313" key="1">
    <source>
        <dbReference type="EMBL" id="CAI0472357.1"/>
    </source>
</evidence>
<dbReference type="Proteomes" id="UP001154282">
    <property type="component" value="Unassembled WGS sequence"/>
</dbReference>
<accession>A0AAV0PM57</accession>